<evidence type="ECO:0000256" key="1">
    <source>
        <dbReference type="SAM" id="Phobius"/>
    </source>
</evidence>
<name>A0ABQ3Y049_9ACTN</name>
<sequence length="395" mass="42863">MRLDGLVRGRGLFLVLVAAVIAAAAAGLASVAANAATGSEVSWWPAWLPSMKEQSLWWLTGSIVAVAGSGVLVWWAQRRYEAGARPGGARLEIAGVRFAASTMPPAEPEEDELLPLRPSPGVRVVTVDVRVVNSGTVTAVLNGIDLTIAESFRYTPHEFVLSYTAGAVLRSSATYPVTLPPPRDGEQRVSRAVALAVEPAGADRFEVQLIDPPSWSWRSTTFYRIAMSLSYNNGAAVDVGDPFVVVFRALPDIEDPAGLVSLIGKFAQRVVVNRSLVEMRYGREFDWPACTAKHHPHDVHGMTEDFWEPRTAVATFLDERASDLSKMRAILTSAPKTVQLLPPDRGTADGDLEESRSVLLPGDVVRDFVARIDEVLDALPKVRAEAERLMDAKCL</sequence>
<keyword evidence="1" id="KW-0472">Membrane</keyword>
<protein>
    <submittedName>
        <fullName evidence="2">Uncharacterized protein</fullName>
    </submittedName>
</protein>
<accession>A0ABQ3Y049</accession>
<gene>
    <name evidence="2" type="ORF">Ade02nite_18710</name>
</gene>
<feature type="transmembrane region" description="Helical" evidence="1">
    <location>
        <begin position="56"/>
        <end position="76"/>
    </location>
</feature>
<keyword evidence="1" id="KW-1133">Transmembrane helix</keyword>
<reference evidence="2 3" key="1">
    <citation type="submission" date="2021-01" db="EMBL/GenBank/DDBJ databases">
        <title>Whole genome shotgun sequence of Actinoplanes deccanensis NBRC 13994.</title>
        <authorList>
            <person name="Komaki H."/>
            <person name="Tamura T."/>
        </authorList>
    </citation>
    <scope>NUCLEOTIDE SEQUENCE [LARGE SCALE GENOMIC DNA]</scope>
    <source>
        <strain evidence="2 3">NBRC 13994</strain>
    </source>
</reference>
<evidence type="ECO:0000313" key="3">
    <source>
        <dbReference type="Proteomes" id="UP000609879"/>
    </source>
</evidence>
<proteinExistence type="predicted"/>
<dbReference type="Proteomes" id="UP000609879">
    <property type="component" value="Unassembled WGS sequence"/>
</dbReference>
<evidence type="ECO:0000313" key="2">
    <source>
        <dbReference type="EMBL" id="GID73230.1"/>
    </source>
</evidence>
<keyword evidence="3" id="KW-1185">Reference proteome</keyword>
<dbReference type="EMBL" id="BOMI01000033">
    <property type="protein sequence ID" value="GID73230.1"/>
    <property type="molecule type" value="Genomic_DNA"/>
</dbReference>
<comment type="caution">
    <text evidence="2">The sequence shown here is derived from an EMBL/GenBank/DDBJ whole genome shotgun (WGS) entry which is preliminary data.</text>
</comment>
<organism evidence="2 3">
    <name type="scientific">Paractinoplanes deccanensis</name>
    <dbReference type="NCBI Taxonomy" id="113561"/>
    <lineage>
        <taxon>Bacteria</taxon>
        <taxon>Bacillati</taxon>
        <taxon>Actinomycetota</taxon>
        <taxon>Actinomycetes</taxon>
        <taxon>Micromonosporales</taxon>
        <taxon>Micromonosporaceae</taxon>
        <taxon>Paractinoplanes</taxon>
    </lineage>
</organism>
<keyword evidence="1" id="KW-0812">Transmembrane</keyword>
<feature type="transmembrane region" description="Helical" evidence="1">
    <location>
        <begin position="12"/>
        <end position="36"/>
    </location>
</feature>